<dbReference type="EMBL" id="JAXCEH010000011">
    <property type="protein sequence ID" value="MFA1555719.1"/>
    <property type="molecule type" value="Genomic_DNA"/>
</dbReference>
<comment type="caution">
    <text evidence="2">The sequence shown here is derived from an EMBL/GenBank/DDBJ whole genome shotgun (WGS) entry which is preliminary data.</text>
</comment>
<keyword evidence="3" id="KW-1185">Reference proteome</keyword>
<sequence>MSLSHLPDSAHPRVAVDPALPAEDQRALRENQDALPPGTSPPPGRLHGLVGGGAARLARRLSGRYIVAADLDPDAKILLCRAQDAIGAVLESEVNRAGLLDGMDNALTLPAEEWEIAQTLVAHSRMRDEQRALRESDLTPLEKAGFAPQRDALRRSVAAVTGRIEALEEYAARTAAADAVYRRQRRGTLPPPDRSAEISELRQRDEAYEELLARTAAHDLATERIGELAEDASEIEAALRRAADASTSLGPPSGHGP</sequence>
<protein>
    <submittedName>
        <fullName evidence="2">Uncharacterized protein</fullName>
    </submittedName>
</protein>
<accession>A0ABV4QYQ2</accession>
<evidence type="ECO:0000256" key="1">
    <source>
        <dbReference type="SAM" id="MobiDB-lite"/>
    </source>
</evidence>
<dbReference type="RefSeq" id="WP_371942446.1">
    <property type="nucleotide sequence ID" value="NZ_JAXCEH010000011.1"/>
</dbReference>
<proteinExistence type="predicted"/>
<evidence type="ECO:0000313" key="3">
    <source>
        <dbReference type="Proteomes" id="UP001569904"/>
    </source>
</evidence>
<feature type="region of interest" description="Disordered" evidence="1">
    <location>
        <begin position="1"/>
        <end position="24"/>
    </location>
</feature>
<gene>
    <name evidence="2" type="ORF">SM436_18685</name>
</gene>
<name>A0ABV4QYQ2_9ACTN</name>
<dbReference type="Proteomes" id="UP001569904">
    <property type="component" value="Unassembled WGS sequence"/>
</dbReference>
<organism evidence="2 3">
    <name type="scientific">Actinomadura chokoriensis</name>
    <dbReference type="NCBI Taxonomy" id="454156"/>
    <lineage>
        <taxon>Bacteria</taxon>
        <taxon>Bacillati</taxon>
        <taxon>Actinomycetota</taxon>
        <taxon>Actinomycetes</taxon>
        <taxon>Streptosporangiales</taxon>
        <taxon>Thermomonosporaceae</taxon>
        <taxon>Actinomadura</taxon>
    </lineage>
</organism>
<evidence type="ECO:0000313" key="2">
    <source>
        <dbReference type="EMBL" id="MFA1555719.1"/>
    </source>
</evidence>
<reference evidence="2 3" key="1">
    <citation type="submission" date="2023-11" db="EMBL/GenBank/DDBJ databases">
        <title>Actinomadura monticuli sp. nov., isolated from volcanic ash.</title>
        <authorList>
            <person name="Lee S.D."/>
            <person name="Yang H."/>
            <person name="Kim I.S."/>
        </authorList>
    </citation>
    <scope>NUCLEOTIDE SEQUENCE [LARGE SCALE GENOMIC DNA]</scope>
    <source>
        <strain evidence="2 3">DSM 45346</strain>
    </source>
</reference>